<name>A0A699XEN1_TANCI</name>
<evidence type="ECO:0000313" key="1">
    <source>
        <dbReference type="EMBL" id="GFD55301.1"/>
    </source>
</evidence>
<sequence>MALANDELTIGKNHACNGKRVDITMRKVNTLLSVDEEADWQNYLKYINIDIKFVKEKRLNLLPKYNRIVFELNKCRDELLSLKQAKLDVVT</sequence>
<comment type="caution">
    <text evidence="1">The sequence shown here is derived from an EMBL/GenBank/DDBJ whole genome shotgun (WGS) entry which is preliminary data.</text>
</comment>
<reference evidence="1" key="1">
    <citation type="journal article" date="2019" name="Sci. Rep.">
        <title>Draft genome of Tanacetum cinerariifolium, the natural source of mosquito coil.</title>
        <authorList>
            <person name="Yamashiro T."/>
            <person name="Shiraishi A."/>
            <person name="Satake H."/>
            <person name="Nakayama K."/>
        </authorList>
    </citation>
    <scope>NUCLEOTIDE SEQUENCE</scope>
</reference>
<gene>
    <name evidence="1" type="ORF">Tci_927270</name>
</gene>
<organism evidence="1">
    <name type="scientific">Tanacetum cinerariifolium</name>
    <name type="common">Dalmatian daisy</name>
    <name type="synonym">Chrysanthemum cinerariifolium</name>
    <dbReference type="NCBI Taxonomy" id="118510"/>
    <lineage>
        <taxon>Eukaryota</taxon>
        <taxon>Viridiplantae</taxon>
        <taxon>Streptophyta</taxon>
        <taxon>Embryophyta</taxon>
        <taxon>Tracheophyta</taxon>
        <taxon>Spermatophyta</taxon>
        <taxon>Magnoliopsida</taxon>
        <taxon>eudicotyledons</taxon>
        <taxon>Gunneridae</taxon>
        <taxon>Pentapetalae</taxon>
        <taxon>asterids</taxon>
        <taxon>campanulids</taxon>
        <taxon>Asterales</taxon>
        <taxon>Asteraceae</taxon>
        <taxon>Asteroideae</taxon>
        <taxon>Anthemideae</taxon>
        <taxon>Anthemidinae</taxon>
        <taxon>Tanacetum</taxon>
    </lineage>
</organism>
<protein>
    <submittedName>
        <fullName evidence="1">Retrovirus-related Pol polyprotein from transposon TNT 1-94</fullName>
    </submittedName>
</protein>
<proteinExistence type="predicted"/>
<dbReference type="EMBL" id="BKCJ011816360">
    <property type="protein sequence ID" value="GFD55301.1"/>
    <property type="molecule type" value="Genomic_DNA"/>
</dbReference>
<dbReference type="AlphaFoldDB" id="A0A699XEN1"/>
<accession>A0A699XEN1</accession>
<feature type="non-terminal residue" evidence="1">
    <location>
        <position position="91"/>
    </location>
</feature>